<dbReference type="InterPro" id="IPR051310">
    <property type="entry name" value="MCP_chemotaxis"/>
</dbReference>
<evidence type="ECO:0000259" key="6">
    <source>
        <dbReference type="PROSITE" id="PS50112"/>
    </source>
</evidence>
<dbReference type="InterPro" id="IPR000014">
    <property type="entry name" value="PAS"/>
</dbReference>
<organism evidence="8 9">
    <name type="scientific">Pseudaquabacterium pictum</name>
    <dbReference type="NCBI Taxonomy" id="2315236"/>
    <lineage>
        <taxon>Bacteria</taxon>
        <taxon>Pseudomonadati</taxon>
        <taxon>Pseudomonadota</taxon>
        <taxon>Betaproteobacteria</taxon>
        <taxon>Burkholderiales</taxon>
        <taxon>Sphaerotilaceae</taxon>
        <taxon>Pseudaquabacterium</taxon>
    </lineage>
</organism>
<proteinExistence type="inferred from homology"/>
<dbReference type="PROSITE" id="PS50113">
    <property type="entry name" value="PAC"/>
    <property type="match status" value="1"/>
</dbReference>
<dbReference type="Gene3D" id="1.10.287.950">
    <property type="entry name" value="Methyl-accepting chemotaxis protein"/>
    <property type="match status" value="1"/>
</dbReference>
<feature type="domain" description="Methyl-accepting transducer" evidence="5">
    <location>
        <begin position="248"/>
        <end position="463"/>
    </location>
</feature>
<comment type="caution">
    <text evidence="8">The sequence shown here is derived from an EMBL/GenBank/DDBJ whole genome shotgun (WGS) entry which is preliminary data.</text>
</comment>
<dbReference type="Pfam" id="PF08448">
    <property type="entry name" value="PAS_4"/>
    <property type="match status" value="1"/>
</dbReference>
<dbReference type="EMBL" id="BJCL01000006">
    <property type="protein sequence ID" value="GCL63647.1"/>
    <property type="molecule type" value="Genomic_DNA"/>
</dbReference>
<comment type="similarity">
    <text evidence="2">Belongs to the methyl-accepting chemotaxis (MCP) protein family.</text>
</comment>
<dbReference type="PANTHER" id="PTHR43531">
    <property type="entry name" value="PROTEIN ICFG"/>
    <property type="match status" value="1"/>
</dbReference>
<dbReference type="SMART" id="SM00283">
    <property type="entry name" value="MA"/>
    <property type="match status" value="1"/>
</dbReference>
<evidence type="ECO:0000259" key="7">
    <source>
        <dbReference type="PROSITE" id="PS50113"/>
    </source>
</evidence>
<dbReference type="GO" id="GO:0005886">
    <property type="term" value="C:plasma membrane"/>
    <property type="evidence" value="ECO:0007669"/>
    <property type="project" value="TreeGrafter"/>
</dbReference>
<keyword evidence="4" id="KW-0472">Membrane</keyword>
<dbReference type="GO" id="GO:0006935">
    <property type="term" value="P:chemotaxis"/>
    <property type="evidence" value="ECO:0007669"/>
    <property type="project" value="UniProtKB-KW"/>
</dbReference>
<dbReference type="PRINTS" id="PR00260">
    <property type="entry name" value="CHEMTRNSDUCR"/>
</dbReference>
<evidence type="ECO:0000256" key="2">
    <source>
        <dbReference type="ARBA" id="ARBA00029447"/>
    </source>
</evidence>
<protein>
    <recommendedName>
        <fullName evidence="10">Methyl-accepting chemotaxis protein</fullName>
    </recommendedName>
</protein>
<sequence length="483" mass="49704">MSDAPLAVPTTAAAWLPAGLALATLATTAVVAAHGQWAWSALPALGVLATGWQSAALLRRFGAQARAAAAEADQTMRIRTALASVATPIRIADAEGRVVYVNPALDAVLRRDLAAFQRELPGFNPDTLVGSSVGVFYADPQAALDRLRALKARATTQMVLGGRHYEVITTPIFTPAGSLLGTVGQWQDTTEQRLAEQALDRVVDAASQGDLGARMPADRLHGSWRQVALKLNGLIGSFAGTVRQVGDTSQRLLGAAAQVSQTAAALSGGAAQQAASVEETSASLQQISASVQQNAQSATTTDGIATQAAAEAADGGEAVVRTVDAMQQIAQRIGIVDDIAYQTNLLALNAAIEAARAGEHGKGFAVVAAEVRKLAERSQAAAREIGQLAGGSVGLAERAGHLLQRMVPSIRQTSSLVQAIASASGQQAQGVQQITGAMNHLSNSAQQTAAASEELSATAAELSDKAGELQALMGRFRLAEHAG</sequence>
<keyword evidence="4" id="KW-1133">Transmembrane helix</keyword>
<evidence type="ECO:0000256" key="3">
    <source>
        <dbReference type="PROSITE-ProRule" id="PRU00284"/>
    </source>
</evidence>
<keyword evidence="3" id="KW-0807">Transducer</keyword>
<dbReference type="InterPro" id="IPR013656">
    <property type="entry name" value="PAS_4"/>
</dbReference>
<dbReference type="InterPro" id="IPR035965">
    <property type="entry name" value="PAS-like_dom_sf"/>
</dbReference>
<gene>
    <name evidence="8" type="ORF">AQPW35_27280</name>
</gene>
<keyword evidence="1" id="KW-0145">Chemotaxis</keyword>
<dbReference type="AlphaFoldDB" id="A0A480ATY1"/>
<dbReference type="SUPFAM" id="SSF55785">
    <property type="entry name" value="PYP-like sensor domain (PAS domain)"/>
    <property type="match status" value="1"/>
</dbReference>
<reference evidence="9" key="1">
    <citation type="submission" date="2019-03" db="EMBL/GenBank/DDBJ databases">
        <title>Aquabacterium pictum sp.nov., the first bacteriochlorophyll a-containing freshwater bacterium in the genus Aquabacterium of the class Betaproteobacteria.</title>
        <authorList>
            <person name="Hirose S."/>
            <person name="Tank M."/>
            <person name="Hara E."/>
            <person name="Tamaki H."/>
            <person name="Takaichi S."/>
            <person name="Haruta S."/>
            <person name="Hanada S."/>
        </authorList>
    </citation>
    <scope>NUCLEOTIDE SEQUENCE [LARGE SCALE GENOMIC DNA]</scope>
    <source>
        <strain evidence="9">W35</strain>
    </source>
</reference>
<evidence type="ECO:0000313" key="9">
    <source>
        <dbReference type="Proteomes" id="UP000301751"/>
    </source>
</evidence>
<dbReference type="InterPro" id="IPR000700">
    <property type="entry name" value="PAS-assoc_C"/>
</dbReference>
<accession>A0A480ATY1</accession>
<keyword evidence="9" id="KW-1185">Reference proteome</keyword>
<feature type="domain" description="PAC" evidence="7">
    <location>
        <begin position="148"/>
        <end position="201"/>
    </location>
</feature>
<evidence type="ECO:0000256" key="1">
    <source>
        <dbReference type="ARBA" id="ARBA00022500"/>
    </source>
</evidence>
<evidence type="ECO:0000313" key="8">
    <source>
        <dbReference type="EMBL" id="GCL63647.1"/>
    </source>
</evidence>
<dbReference type="OrthoDB" id="9763018at2"/>
<dbReference type="RefSeq" id="WP_154694085.1">
    <property type="nucleotide sequence ID" value="NZ_BJCL01000006.1"/>
</dbReference>
<evidence type="ECO:0008006" key="10">
    <source>
        <dbReference type="Google" id="ProtNLM"/>
    </source>
</evidence>
<evidence type="ECO:0000256" key="4">
    <source>
        <dbReference type="SAM" id="Phobius"/>
    </source>
</evidence>
<dbReference type="InterPro" id="IPR004089">
    <property type="entry name" value="MCPsignal_dom"/>
</dbReference>
<dbReference type="Pfam" id="PF00015">
    <property type="entry name" value="MCPsignal"/>
    <property type="match status" value="1"/>
</dbReference>
<dbReference type="SUPFAM" id="SSF58104">
    <property type="entry name" value="Methyl-accepting chemotaxis protein (MCP) signaling domain"/>
    <property type="match status" value="1"/>
</dbReference>
<name>A0A480ATY1_9BURK</name>
<evidence type="ECO:0000259" key="5">
    <source>
        <dbReference type="PROSITE" id="PS50111"/>
    </source>
</evidence>
<dbReference type="PANTHER" id="PTHR43531:SF11">
    <property type="entry name" value="METHYL-ACCEPTING CHEMOTAXIS PROTEIN 3"/>
    <property type="match status" value="1"/>
</dbReference>
<dbReference type="InterPro" id="IPR004090">
    <property type="entry name" value="Chemotax_Me-accpt_rcpt"/>
</dbReference>
<dbReference type="PROSITE" id="PS50111">
    <property type="entry name" value="CHEMOTAXIS_TRANSDUC_2"/>
    <property type="match status" value="1"/>
</dbReference>
<dbReference type="GO" id="GO:0007165">
    <property type="term" value="P:signal transduction"/>
    <property type="evidence" value="ECO:0007669"/>
    <property type="project" value="UniProtKB-KW"/>
</dbReference>
<keyword evidence="4" id="KW-0812">Transmembrane</keyword>
<dbReference type="GO" id="GO:0004888">
    <property type="term" value="F:transmembrane signaling receptor activity"/>
    <property type="evidence" value="ECO:0007669"/>
    <property type="project" value="InterPro"/>
</dbReference>
<dbReference type="PROSITE" id="PS50112">
    <property type="entry name" value="PAS"/>
    <property type="match status" value="1"/>
</dbReference>
<feature type="domain" description="PAS" evidence="6">
    <location>
        <begin position="74"/>
        <end position="109"/>
    </location>
</feature>
<dbReference type="Proteomes" id="UP000301751">
    <property type="component" value="Unassembled WGS sequence"/>
</dbReference>
<feature type="transmembrane region" description="Helical" evidence="4">
    <location>
        <begin position="38"/>
        <end position="58"/>
    </location>
</feature>
<dbReference type="Gene3D" id="3.30.450.20">
    <property type="entry name" value="PAS domain"/>
    <property type="match status" value="1"/>
</dbReference>